<evidence type="ECO:0000313" key="2">
    <source>
        <dbReference type="Proteomes" id="UP000255106"/>
    </source>
</evidence>
<dbReference type="AlphaFoldDB" id="A0A377M7U5"/>
<evidence type="ECO:0000313" key="1">
    <source>
        <dbReference type="EMBL" id="STQ14845.1"/>
    </source>
</evidence>
<organism evidence="1 2">
    <name type="scientific">Enterobacter cloacae</name>
    <dbReference type="NCBI Taxonomy" id="550"/>
    <lineage>
        <taxon>Bacteria</taxon>
        <taxon>Pseudomonadati</taxon>
        <taxon>Pseudomonadota</taxon>
        <taxon>Gammaproteobacteria</taxon>
        <taxon>Enterobacterales</taxon>
        <taxon>Enterobacteriaceae</taxon>
        <taxon>Enterobacter</taxon>
        <taxon>Enterobacter cloacae complex</taxon>
    </lineage>
</organism>
<dbReference type="EMBL" id="UGJB01000004">
    <property type="protein sequence ID" value="STQ14845.1"/>
    <property type="molecule type" value="Genomic_DNA"/>
</dbReference>
<dbReference type="Proteomes" id="UP000255106">
    <property type="component" value="Unassembled WGS sequence"/>
</dbReference>
<protein>
    <submittedName>
        <fullName evidence="1">Uncharacterized protein</fullName>
    </submittedName>
</protein>
<name>A0A377M7U5_ENTCL</name>
<proteinExistence type="predicted"/>
<sequence>MMTLLVINASCPTGWIVQWYVVSVPSYVDDEHVDAYAAISPNCQSGVWRKQLHYSEHMDSIRNGENYAMLSGIYSIIRMIMMG</sequence>
<gene>
    <name evidence="1" type="ORF">NCTC10005_07716</name>
</gene>
<accession>A0A377M7U5</accession>
<reference evidence="1 2" key="1">
    <citation type="submission" date="2018-06" db="EMBL/GenBank/DDBJ databases">
        <authorList>
            <consortium name="Pathogen Informatics"/>
            <person name="Doyle S."/>
        </authorList>
    </citation>
    <scope>NUCLEOTIDE SEQUENCE [LARGE SCALE GENOMIC DNA]</scope>
    <source>
        <strain evidence="1 2">NCTC10005</strain>
    </source>
</reference>